<reference evidence="1 2" key="1">
    <citation type="submission" date="2019-05" db="EMBL/GenBank/DDBJ databases">
        <title>Another draft genome of Portunus trituberculatus and its Hox gene families provides insights of decapod evolution.</title>
        <authorList>
            <person name="Jeong J.-H."/>
            <person name="Song I."/>
            <person name="Kim S."/>
            <person name="Choi T."/>
            <person name="Kim D."/>
            <person name="Ryu S."/>
            <person name="Kim W."/>
        </authorList>
    </citation>
    <scope>NUCLEOTIDE SEQUENCE [LARGE SCALE GENOMIC DNA]</scope>
    <source>
        <tissue evidence="1">Muscle</tissue>
    </source>
</reference>
<comment type="caution">
    <text evidence="1">The sequence shown here is derived from an EMBL/GenBank/DDBJ whole genome shotgun (WGS) entry which is preliminary data.</text>
</comment>
<accession>A0A5B7DIK3</accession>
<keyword evidence="2" id="KW-1185">Reference proteome</keyword>
<protein>
    <submittedName>
        <fullName evidence="1">Uncharacterized protein</fullName>
    </submittedName>
</protein>
<dbReference type="AlphaFoldDB" id="A0A5B7DIK3"/>
<name>A0A5B7DIK3_PORTR</name>
<dbReference type="EMBL" id="VSRR010000954">
    <property type="protein sequence ID" value="MPC21230.1"/>
    <property type="molecule type" value="Genomic_DNA"/>
</dbReference>
<gene>
    <name evidence="1" type="ORF">E2C01_014207</name>
</gene>
<dbReference type="Proteomes" id="UP000324222">
    <property type="component" value="Unassembled WGS sequence"/>
</dbReference>
<proteinExistence type="predicted"/>
<organism evidence="1 2">
    <name type="scientific">Portunus trituberculatus</name>
    <name type="common">Swimming crab</name>
    <name type="synonym">Neptunus trituberculatus</name>
    <dbReference type="NCBI Taxonomy" id="210409"/>
    <lineage>
        <taxon>Eukaryota</taxon>
        <taxon>Metazoa</taxon>
        <taxon>Ecdysozoa</taxon>
        <taxon>Arthropoda</taxon>
        <taxon>Crustacea</taxon>
        <taxon>Multicrustacea</taxon>
        <taxon>Malacostraca</taxon>
        <taxon>Eumalacostraca</taxon>
        <taxon>Eucarida</taxon>
        <taxon>Decapoda</taxon>
        <taxon>Pleocyemata</taxon>
        <taxon>Brachyura</taxon>
        <taxon>Eubrachyura</taxon>
        <taxon>Portunoidea</taxon>
        <taxon>Portunidae</taxon>
        <taxon>Portuninae</taxon>
        <taxon>Portunus</taxon>
    </lineage>
</organism>
<dbReference type="OrthoDB" id="6355002at2759"/>
<evidence type="ECO:0000313" key="2">
    <source>
        <dbReference type="Proteomes" id="UP000324222"/>
    </source>
</evidence>
<sequence length="181" mass="20472">MRNVETRRDWVCEDEYEPCGHPSCFPSQFLVQRNYIGHRMTSAMFLKVTQPVEEHFLLLAQIRAASHHSDTRVLVYKHDATTGTFEEFQVVPTSDVGFPATLYVGTSLYLLLLSEEERLDVYCYIPLEGFRLQQSVGIPGSISMAVISFQDGSQQVWVSTEGPAGLQAFKVWHKGVDPSKL</sequence>
<evidence type="ECO:0000313" key="1">
    <source>
        <dbReference type="EMBL" id="MPC21230.1"/>
    </source>
</evidence>